<dbReference type="Pfam" id="PF20174">
    <property type="entry name" value="DUF6540"/>
    <property type="match status" value="1"/>
</dbReference>
<gene>
    <name evidence="1" type="ORF">OBBRIDRAFT_236972</name>
</gene>
<dbReference type="OrthoDB" id="37659at2759"/>
<reference evidence="1 2" key="1">
    <citation type="submission" date="2016-07" db="EMBL/GenBank/DDBJ databases">
        <title>Draft genome of the white-rot fungus Obba rivulosa 3A-2.</title>
        <authorList>
            <consortium name="DOE Joint Genome Institute"/>
            <person name="Miettinen O."/>
            <person name="Riley R."/>
            <person name="Acob R."/>
            <person name="Barry K."/>
            <person name="Cullen D."/>
            <person name="De Vries R."/>
            <person name="Hainaut M."/>
            <person name="Hatakka A."/>
            <person name="Henrissat B."/>
            <person name="Hilden K."/>
            <person name="Kuo R."/>
            <person name="Labutti K."/>
            <person name="Lipzen A."/>
            <person name="Makela M.R."/>
            <person name="Sandor L."/>
            <person name="Spatafora J.W."/>
            <person name="Grigoriev I.V."/>
            <person name="Hibbett D.S."/>
        </authorList>
    </citation>
    <scope>NUCLEOTIDE SEQUENCE [LARGE SCALE GENOMIC DNA]</scope>
    <source>
        <strain evidence="1 2">3A-2</strain>
    </source>
</reference>
<dbReference type="EMBL" id="KV722331">
    <property type="protein sequence ID" value="OCH96388.1"/>
    <property type="molecule type" value="Genomic_DNA"/>
</dbReference>
<accession>A0A8E2DV24</accession>
<dbReference type="AlphaFoldDB" id="A0A8E2DV24"/>
<name>A0A8E2DV24_9APHY</name>
<keyword evidence="2" id="KW-1185">Reference proteome</keyword>
<evidence type="ECO:0000313" key="2">
    <source>
        <dbReference type="Proteomes" id="UP000250043"/>
    </source>
</evidence>
<dbReference type="InterPro" id="IPR046670">
    <property type="entry name" value="DUF6540"/>
</dbReference>
<organism evidence="1 2">
    <name type="scientific">Obba rivulosa</name>
    <dbReference type="NCBI Taxonomy" id="1052685"/>
    <lineage>
        <taxon>Eukaryota</taxon>
        <taxon>Fungi</taxon>
        <taxon>Dikarya</taxon>
        <taxon>Basidiomycota</taxon>
        <taxon>Agaricomycotina</taxon>
        <taxon>Agaricomycetes</taxon>
        <taxon>Polyporales</taxon>
        <taxon>Gelatoporiaceae</taxon>
        <taxon>Obba</taxon>
    </lineage>
</organism>
<sequence length="149" mass="16562">MAAYQLFISQYERGLGSNKNPLPFHMEMCLITGGSGASRLATVYHIIGSTSGYSFQKEDGKRFIACPQYRGKLPIGTIAANQITRLETLFRQVEIINNDTRWNCQNWVFCAARKLVGHGFPVKGFTSLADLQFAMAAVLDDWESGDTSD</sequence>
<protein>
    <submittedName>
        <fullName evidence="1">Uncharacterized protein</fullName>
    </submittedName>
</protein>
<proteinExistence type="predicted"/>
<evidence type="ECO:0000313" key="1">
    <source>
        <dbReference type="EMBL" id="OCH96388.1"/>
    </source>
</evidence>
<dbReference type="Proteomes" id="UP000250043">
    <property type="component" value="Unassembled WGS sequence"/>
</dbReference>